<accession>A0A2K0U4C5</accession>
<gene>
    <name evidence="1" type="ORF">THARTR1_06810</name>
</gene>
<evidence type="ECO:0000313" key="2">
    <source>
        <dbReference type="Proteomes" id="UP000236290"/>
    </source>
</evidence>
<organism evidence="1 2">
    <name type="scientific">Trichoderma harzianum</name>
    <name type="common">Hypocrea lixii</name>
    <dbReference type="NCBI Taxonomy" id="5544"/>
    <lineage>
        <taxon>Eukaryota</taxon>
        <taxon>Fungi</taxon>
        <taxon>Dikarya</taxon>
        <taxon>Ascomycota</taxon>
        <taxon>Pezizomycotina</taxon>
        <taxon>Sordariomycetes</taxon>
        <taxon>Hypocreomycetidae</taxon>
        <taxon>Hypocreales</taxon>
        <taxon>Hypocreaceae</taxon>
        <taxon>Trichoderma</taxon>
    </lineage>
</organism>
<dbReference type="OrthoDB" id="4886617at2759"/>
<dbReference type="AlphaFoldDB" id="A0A2K0U4C5"/>
<reference evidence="1 2" key="1">
    <citation type="submission" date="2017-02" db="EMBL/GenBank/DDBJ databases">
        <title>Genomes of Trichoderma spp. with biocontrol activity.</title>
        <authorList>
            <person name="Gardiner D."/>
            <person name="Kazan K."/>
            <person name="Vos C."/>
            <person name="Harvey P."/>
        </authorList>
    </citation>
    <scope>NUCLEOTIDE SEQUENCE [LARGE SCALE GENOMIC DNA]</scope>
    <source>
        <strain evidence="1 2">Tr1</strain>
    </source>
</reference>
<proteinExistence type="predicted"/>
<name>A0A2K0U4C5_TRIHA</name>
<dbReference type="EMBL" id="MTYI01000100">
    <property type="protein sequence ID" value="PNP52645.1"/>
    <property type="molecule type" value="Genomic_DNA"/>
</dbReference>
<protein>
    <submittedName>
        <fullName evidence="1">Uncharacterized protein</fullName>
    </submittedName>
</protein>
<sequence>MFPFHSSAKVDSLLALGPSPEYMKDVDMTNSTLFRYIQDEKDSSDIKILEIAGNEHHHFFVWSFSRPKTDFNISPDGRVALSGEFVAGDDKFNCTREGISELVQMHKARTDEQFYQGRSRVTLLEDTQEMKAWQVKVHERFNYAVKRQVNPTKDANSF</sequence>
<evidence type="ECO:0000313" key="1">
    <source>
        <dbReference type="EMBL" id="PNP52645.1"/>
    </source>
</evidence>
<dbReference type="Proteomes" id="UP000236290">
    <property type="component" value="Unassembled WGS sequence"/>
</dbReference>
<comment type="caution">
    <text evidence="1">The sequence shown here is derived from an EMBL/GenBank/DDBJ whole genome shotgun (WGS) entry which is preliminary data.</text>
</comment>